<protein>
    <submittedName>
        <fullName evidence="1">18495_t:CDS:1</fullName>
    </submittedName>
</protein>
<organism evidence="1 2">
    <name type="scientific">Racocetra persica</name>
    <dbReference type="NCBI Taxonomy" id="160502"/>
    <lineage>
        <taxon>Eukaryota</taxon>
        <taxon>Fungi</taxon>
        <taxon>Fungi incertae sedis</taxon>
        <taxon>Mucoromycota</taxon>
        <taxon>Glomeromycotina</taxon>
        <taxon>Glomeromycetes</taxon>
        <taxon>Diversisporales</taxon>
        <taxon>Gigasporaceae</taxon>
        <taxon>Racocetra</taxon>
    </lineage>
</organism>
<feature type="non-terminal residue" evidence="1">
    <location>
        <position position="1"/>
    </location>
</feature>
<gene>
    <name evidence="1" type="ORF">RPERSI_LOCUS23279</name>
</gene>
<keyword evidence="2" id="KW-1185">Reference proteome</keyword>
<accession>A0ACA9RX12</accession>
<evidence type="ECO:0000313" key="2">
    <source>
        <dbReference type="Proteomes" id="UP000789920"/>
    </source>
</evidence>
<dbReference type="EMBL" id="CAJVQC010072228">
    <property type="protein sequence ID" value="CAG8811318.1"/>
    <property type="molecule type" value="Genomic_DNA"/>
</dbReference>
<reference evidence="1" key="1">
    <citation type="submission" date="2021-06" db="EMBL/GenBank/DDBJ databases">
        <authorList>
            <person name="Kallberg Y."/>
            <person name="Tangrot J."/>
            <person name="Rosling A."/>
        </authorList>
    </citation>
    <scope>NUCLEOTIDE SEQUENCE</scope>
    <source>
        <strain evidence="1">MA461A</strain>
    </source>
</reference>
<sequence>DLIVSSASLHRLLFGLRVRKGKTACLSENCVLISRCTFWTTLRTVCLQGKDCVFVWEKTACVLVYVTFHGLLCGLRVRRGKTACLSRKNDKNSKRINYFWELQMKRQNIRMEIKLLEEKTELLEKELSHQIALEQTRHILDATRETRNQGALLQSEVTTKIKKRMLDKSDAPCEQPKRRVKATNRVESAEHYSKSYDPEECEEECINVEQYEEIISDEQNVSNEIDEGDETEFESLNSSPPLSEGDNGSVYTPSDIEDQNPPPPLMPSQLKDFHKYFTDMSKAHKWVLTSGKCIEDTLFEHCKELPNESLLHSWIIDLDDQEAEELFTIEEWKEI</sequence>
<name>A0ACA9RX12_9GLOM</name>
<dbReference type="Proteomes" id="UP000789920">
    <property type="component" value="Unassembled WGS sequence"/>
</dbReference>
<comment type="caution">
    <text evidence="1">The sequence shown here is derived from an EMBL/GenBank/DDBJ whole genome shotgun (WGS) entry which is preliminary data.</text>
</comment>
<evidence type="ECO:0000313" key="1">
    <source>
        <dbReference type="EMBL" id="CAG8811318.1"/>
    </source>
</evidence>
<proteinExistence type="predicted"/>